<reference evidence="3" key="2">
    <citation type="submission" date="2015-01" db="EMBL/GenBank/DDBJ databases">
        <title>Evolutionary Origins and Diversification of the Mycorrhizal Mutualists.</title>
        <authorList>
            <consortium name="DOE Joint Genome Institute"/>
            <consortium name="Mycorrhizal Genomics Consortium"/>
            <person name="Kohler A."/>
            <person name="Kuo A."/>
            <person name="Nagy L.G."/>
            <person name="Floudas D."/>
            <person name="Copeland A."/>
            <person name="Barry K.W."/>
            <person name="Cichocki N."/>
            <person name="Veneault-Fourrey C."/>
            <person name="LaButti K."/>
            <person name="Lindquist E.A."/>
            <person name="Lipzen A."/>
            <person name="Lundell T."/>
            <person name="Morin E."/>
            <person name="Murat C."/>
            <person name="Riley R."/>
            <person name="Ohm R."/>
            <person name="Sun H."/>
            <person name="Tunlid A."/>
            <person name="Henrissat B."/>
            <person name="Grigoriev I.V."/>
            <person name="Hibbett D.S."/>
            <person name="Martin F."/>
        </authorList>
    </citation>
    <scope>NUCLEOTIDE SEQUENCE [LARGE SCALE GENOMIC DNA]</scope>
    <source>
        <strain evidence="3">Foug A</strain>
    </source>
</reference>
<dbReference type="HOGENOM" id="CLU_1661827_0_0_1"/>
<feature type="compositionally biased region" description="Polar residues" evidence="1">
    <location>
        <begin position="141"/>
        <end position="152"/>
    </location>
</feature>
<proteinExistence type="predicted"/>
<name>A0A0C3EQC7_9AGAM</name>
<reference evidence="2 3" key="1">
    <citation type="submission" date="2014-04" db="EMBL/GenBank/DDBJ databases">
        <authorList>
            <consortium name="DOE Joint Genome Institute"/>
            <person name="Kuo A."/>
            <person name="Kohler A."/>
            <person name="Nagy L.G."/>
            <person name="Floudas D."/>
            <person name="Copeland A."/>
            <person name="Barry K.W."/>
            <person name="Cichocki N."/>
            <person name="Veneault-Fourrey C."/>
            <person name="LaButti K."/>
            <person name="Lindquist E.A."/>
            <person name="Lipzen A."/>
            <person name="Lundell T."/>
            <person name="Morin E."/>
            <person name="Murat C."/>
            <person name="Sun H."/>
            <person name="Tunlid A."/>
            <person name="Henrissat B."/>
            <person name="Grigoriev I.V."/>
            <person name="Hibbett D.S."/>
            <person name="Martin F."/>
            <person name="Nordberg H.P."/>
            <person name="Cantor M.N."/>
            <person name="Hua S.X."/>
        </authorList>
    </citation>
    <scope>NUCLEOTIDE SEQUENCE [LARGE SCALE GENOMIC DNA]</scope>
    <source>
        <strain evidence="2 3">Foug A</strain>
    </source>
</reference>
<protein>
    <submittedName>
        <fullName evidence="2">Uncharacterized protein</fullName>
    </submittedName>
</protein>
<dbReference type="Proteomes" id="UP000053989">
    <property type="component" value="Unassembled WGS sequence"/>
</dbReference>
<evidence type="ECO:0000313" key="2">
    <source>
        <dbReference type="EMBL" id="KIM70369.1"/>
    </source>
</evidence>
<evidence type="ECO:0000256" key="1">
    <source>
        <dbReference type="SAM" id="MobiDB-lite"/>
    </source>
</evidence>
<gene>
    <name evidence="2" type="ORF">SCLCIDRAFT_19261</name>
</gene>
<feature type="region of interest" description="Disordered" evidence="1">
    <location>
        <begin position="126"/>
        <end position="153"/>
    </location>
</feature>
<feature type="compositionally biased region" description="Basic and acidic residues" evidence="1">
    <location>
        <begin position="23"/>
        <end position="53"/>
    </location>
</feature>
<accession>A0A0C3EQC7</accession>
<keyword evidence="3" id="KW-1185">Reference proteome</keyword>
<evidence type="ECO:0000313" key="3">
    <source>
        <dbReference type="Proteomes" id="UP000053989"/>
    </source>
</evidence>
<dbReference type="InParanoid" id="A0A0C3EQC7"/>
<feature type="region of interest" description="Disordered" evidence="1">
    <location>
        <begin position="1"/>
        <end position="53"/>
    </location>
</feature>
<organism evidence="2 3">
    <name type="scientific">Scleroderma citrinum Foug A</name>
    <dbReference type="NCBI Taxonomy" id="1036808"/>
    <lineage>
        <taxon>Eukaryota</taxon>
        <taxon>Fungi</taxon>
        <taxon>Dikarya</taxon>
        <taxon>Basidiomycota</taxon>
        <taxon>Agaricomycotina</taxon>
        <taxon>Agaricomycetes</taxon>
        <taxon>Agaricomycetidae</taxon>
        <taxon>Boletales</taxon>
        <taxon>Sclerodermatineae</taxon>
        <taxon>Sclerodermataceae</taxon>
        <taxon>Scleroderma</taxon>
    </lineage>
</organism>
<dbReference type="EMBL" id="KN822005">
    <property type="protein sequence ID" value="KIM70369.1"/>
    <property type="molecule type" value="Genomic_DNA"/>
</dbReference>
<dbReference type="AlphaFoldDB" id="A0A0C3EQC7"/>
<sequence>MPAIEESEGPPEPQAHIPGSHVLGKDEVLELDGNARDKSMLSSEQKRAPRRYDESDCVNLDEDFVLEFRPILVHNGGVNRVCHVSEKLRNYDTFSTYEALERARALVRTPTADLGVSYDRYRVTGIDPPATGKTHKGQGGRMSSTTHRSGQVRSRALCL</sequence>